<dbReference type="EMBL" id="UAUU01000011">
    <property type="protein sequence ID" value="SPZ92177.1"/>
    <property type="molecule type" value="Genomic_DNA"/>
</dbReference>
<reference evidence="2 3" key="1">
    <citation type="submission" date="2018-06" db="EMBL/GenBank/DDBJ databases">
        <authorList>
            <consortium name="Pathogen Informatics"/>
            <person name="Doyle S."/>
        </authorList>
    </citation>
    <scope>NUCLEOTIDE SEQUENCE [LARGE SCALE GENOMIC DNA]</scope>
    <source>
        <strain evidence="2 3">NCTC11343</strain>
    </source>
</reference>
<dbReference type="InterPro" id="IPR024975">
    <property type="entry name" value="NOV_C"/>
</dbReference>
<feature type="domain" description="Protein NO VEIN C-terminal" evidence="1">
    <location>
        <begin position="2"/>
        <end position="58"/>
    </location>
</feature>
<name>A0A2X2JCT5_SPHMU</name>
<gene>
    <name evidence="2" type="ORF">NCTC11343_04228</name>
</gene>
<organism evidence="2 3">
    <name type="scientific">Sphingobacterium multivorum</name>
    <dbReference type="NCBI Taxonomy" id="28454"/>
    <lineage>
        <taxon>Bacteria</taxon>
        <taxon>Pseudomonadati</taxon>
        <taxon>Bacteroidota</taxon>
        <taxon>Sphingobacteriia</taxon>
        <taxon>Sphingobacteriales</taxon>
        <taxon>Sphingobacteriaceae</taxon>
        <taxon>Sphingobacterium</taxon>
    </lineage>
</organism>
<dbReference type="Proteomes" id="UP000251241">
    <property type="component" value="Unassembled WGS sequence"/>
</dbReference>
<sequence length="85" mass="9929">MPYDFEVTENGVKRLVEVKGTSSFTKEIIYMSPNEWKTLFDQGSNYILFRVFGAGTEDYRFERMDNLRVFIENGLILPSPIQLII</sequence>
<proteinExistence type="predicted"/>
<accession>A0A2X2JCT5</accession>
<evidence type="ECO:0000259" key="1">
    <source>
        <dbReference type="Pfam" id="PF13020"/>
    </source>
</evidence>
<evidence type="ECO:0000313" key="2">
    <source>
        <dbReference type="EMBL" id="SPZ92177.1"/>
    </source>
</evidence>
<protein>
    <recommendedName>
        <fullName evidence="1">Protein NO VEIN C-terminal domain-containing protein</fullName>
    </recommendedName>
</protein>
<evidence type="ECO:0000313" key="3">
    <source>
        <dbReference type="Proteomes" id="UP000251241"/>
    </source>
</evidence>
<dbReference type="AlphaFoldDB" id="A0A2X2JCT5"/>
<dbReference type="Pfam" id="PF13020">
    <property type="entry name" value="NOV_C"/>
    <property type="match status" value="1"/>
</dbReference>